<proteinExistence type="predicted"/>
<sequence>MFTFLSVCPPPGSPPISLCSRSEICVDNPLAAANSPSSSPNTSKAISSVNKFSPPFLFICCCSPKIVDCIAKSSTIVEANKIHPNNNKSHKGI</sequence>
<evidence type="ECO:0000313" key="2">
    <source>
        <dbReference type="Proteomes" id="UP001497535"/>
    </source>
</evidence>
<comment type="caution">
    <text evidence="1">The sequence shown here is derived from an EMBL/GenBank/DDBJ whole genome shotgun (WGS) entry which is preliminary data.</text>
</comment>
<keyword evidence="2" id="KW-1185">Reference proteome</keyword>
<dbReference type="Proteomes" id="UP001497535">
    <property type="component" value="Unassembled WGS sequence"/>
</dbReference>
<protein>
    <submittedName>
        <fullName evidence="1">Uncharacterized protein</fullName>
    </submittedName>
</protein>
<reference evidence="1" key="1">
    <citation type="submission" date="2023-11" db="EMBL/GenBank/DDBJ databases">
        <authorList>
            <person name="Poullet M."/>
        </authorList>
    </citation>
    <scope>NUCLEOTIDE SEQUENCE</scope>
    <source>
        <strain evidence="1">E1834</strain>
    </source>
</reference>
<evidence type="ECO:0000313" key="1">
    <source>
        <dbReference type="EMBL" id="CAK5082905.1"/>
    </source>
</evidence>
<gene>
    <name evidence="1" type="ORF">MENTE1834_LOCUS30210</name>
</gene>
<organism evidence="1 2">
    <name type="scientific">Meloidogyne enterolobii</name>
    <name type="common">Root-knot nematode worm</name>
    <name type="synonym">Meloidogyne mayaguensis</name>
    <dbReference type="NCBI Taxonomy" id="390850"/>
    <lineage>
        <taxon>Eukaryota</taxon>
        <taxon>Metazoa</taxon>
        <taxon>Ecdysozoa</taxon>
        <taxon>Nematoda</taxon>
        <taxon>Chromadorea</taxon>
        <taxon>Rhabditida</taxon>
        <taxon>Tylenchina</taxon>
        <taxon>Tylenchomorpha</taxon>
        <taxon>Tylenchoidea</taxon>
        <taxon>Meloidogynidae</taxon>
        <taxon>Meloidogyninae</taxon>
        <taxon>Meloidogyne</taxon>
    </lineage>
</organism>
<dbReference type="EMBL" id="CAVMJV010000049">
    <property type="protein sequence ID" value="CAK5082905.1"/>
    <property type="molecule type" value="Genomic_DNA"/>
</dbReference>
<accession>A0ACB0ZUU4</accession>
<name>A0ACB0ZUU4_MELEN</name>